<feature type="transmembrane region" description="Helical" evidence="2">
    <location>
        <begin position="21"/>
        <end position="40"/>
    </location>
</feature>
<keyword evidence="2" id="KW-0472">Membrane</keyword>
<keyword evidence="4" id="KW-0645">Protease</keyword>
<feature type="transmembrane region" description="Helical" evidence="2">
    <location>
        <begin position="60"/>
        <end position="82"/>
    </location>
</feature>
<keyword evidence="2" id="KW-1133">Transmembrane helix</keyword>
<dbReference type="PANTHER" id="PTHR39430:SF1">
    <property type="entry name" value="PROTEASE"/>
    <property type="match status" value="1"/>
</dbReference>
<feature type="transmembrane region" description="Helical" evidence="2">
    <location>
        <begin position="172"/>
        <end position="189"/>
    </location>
</feature>
<gene>
    <name evidence="4" type="ORF">FXF62_07935</name>
</gene>
<evidence type="ECO:0000256" key="1">
    <source>
        <dbReference type="ARBA" id="ARBA00009067"/>
    </source>
</evidence>
<keyword evidence="4" id="KW-0482">Metalloprotease</keyword>
<comment type="caution">
    <text evidence="4">The sequence shown here is derived from an EMBL/GenBank/DDBJ whole genome shotgun (WGS) entry which is preliminary data.</text>
</comment>
<accession>A0A5B0DAE0</accession>
<evidence type="ECO:0000313" key="5">
    <source>
        <dbReference type="Proteomes" id="UP000323039"/>
    </source>
</evidence>
<feature type="transmembrane region" description="Helical" evidence="2">
    <location>
        <begin position="270"/>
        <end position="289"/>
    </location>
</feature>
<organism evidence="4 5">
    <name type="scientific">Streptococcus cristatus</name>
    <dbReference type="NCBI Taxonomy" id="45634"/>
    <lineage>
        <taxon>Bacteria</taxon>
        <taxon>Bacillati</taxon>
        <taxon>Bacillota</taxon>
        <taxon>Bacilli</taxon>
        <taxon>Lactobacillales</taxon>
        <taxon>Streptococcaceae</taxon>
        <taxon>Streptococcus</taxon>
    </lineage>
</organism>
<feature type="domain" description="CAAX prenyl protease 2/Lysostaphin resistance protein A-like" evidence="3">
    <location>
        <begin position="140"/>
        <end position="232"/>
    </location>
</feature>
<dbReference type="Proteomes" id="UP000323039">
    <property type="component" value="Unassembled WGS sequence"/>
</dbReference>
<feature type="transmembrane region" description="Helical" evidence="2">
    <location>
        <begin position="102"/>
        <end position="122"/>
    </location>
</feature>
<feature type="transmembrane region" description="Helical" evidence="2">
    <location>
        <begin position="134"/>
        <end position="151"/>
    </location>
</feature>
<evidence type="ECO:0000256" key="2">
    <source>
        <dbReference type="SAM" id="Phobius"/>
    </source>
</evidence>
<sequence>MSLSFLSKSNPLISNVKKGKFLTPWFLSPFILYYITQYISPIRKASTDFFIDKQSWIPDWWNILDLLSFLYTIIAFFLWVRFIEKRPIRTMGFSKGNGLSEFAKGVLVGAIMITTVLVVFFITGDAKFDRIQFSLPFLVSWVLVLIGYILQTAAEEIYIRGWLVPIISYHKNAYLAILIASTMFSYFHLDNNGASWLSTLHLFIFGLFTAVYAMKRGNIWGPCGFHFAWNFIMGNVYGFHVSGYDSESSLMYFTTSNRTFITGGQFGPEGGIPGLVVFILALLWAIFILKDTSKEQESLYPQAIE</sequence>
<evidence type="ECO:0000313" key="4">
    <source>
        <dbReference type="EMBL" id="KAA0963773.1"/>
    </source>
</evidence>
<name>A0A5B0DAE0_STRCR</name>
<keyword evidence="4" id="KW-0378">Hydrolase</keyword>
<dbReference type="InterPro" id="IPR003675">
    <property type="entry name" value="Rce1/LyrA-like_dom"/>
</dbReference>
<dbReference type="GO" id="GO:0080120">
    <property type="term" value="P:CAAX-box protein maturation"/>
    <property type="evidence" value="ECO:0007669"/>
    <property type="project" value="UniProtKB-ARBA"/>
</dbReference>
<dbReference type="EMBL" id="VSJJ01000008">
    <property type="protein sequence ID" value="KAA0963773.1"/>
    <property type="molecule type" value="Genomic_DNA"/>
</dbReference>
<protein>
    <submittedName>
        <fullName evidence="4">CPBP family intramembrane metalloprotease</fullName>
    </submittedName>
</protein>
<reference evidence="4 5" key="1">
    <citation type="submission" date="2019-08" db="EMBL/GenBank/DDBJ databases">
        <title>Genome sequence and analysis of Streptococcus cristatus strain S22 isolated from throat swab of children scarlet fever in Hangzhou, China.</title>
        <authorList>
            <person name="Huang Y."/>
            <person name="Xie L."/>
        </authorList>
    </citation>
    <scope>NUCLEOTIDE SEQUENCE [LARGE SCALE GENOMIC DNA]</scope>
    <source>
        <strain evidence="4 5">S22</strain>
    </source>
</reference>
<dbReference type="Pfam" id="PF02517">
    <property type="entry name" value="Rce1-like"/>
    <property type="match status" value="1"/>
</dbReference>
<dbReference type="AlphaFoldDB" id="A0A5B0DAE0"/>
<dbReference type="PANTHER" id="PTHR39430">
    <property type="entry name" value="MEMBRANE-ASSOCIATED PROTEASE-RELATED"/>
    <property type="match status" value="1"/>
</dbReference>
<evidence type="ECO:0000259" key="3">
    <source>
        <dbReference type="Pfam" id="PF02517"/>
    </source>
</evidence>
<proteinExistence type="inferred from homology"/>
<keyword evidence="2" id="KW-0812">Transmembrane</keyword>
<comment type="similarity">
    <text evidence="1">Belongs to the UPF0177 family.</text>
</comment>
<dbReference type="GO" id="GO:0004175">
    <property type="term" value="F:endopeptidase activity"/>
    <property type="evidence" value="ECO:0007669"/>
    <property type="project" value="UniProtKB-ARBA"/>
</dbReference>
<dbReference type="RefSeq" id="WP_149518328.1">
    <property type="nucleotide sequence ID" value="NZ_VSJJ01000008.1"/>
</dbReference>
<feature type="transmembrane region" description="Helical" evidence="2">
    <location>
        <begin position="225"/>
        <end position="244"/>
    </location>
</feature>
<feature type="transmembrane region" description="Helical" evidence="2">
    <location>
        <begin position="195"/>
        <end position="213"/>
    </location>
</feature>
<dbReference type="GO" id="GO:0008237">
    <property type="term" value="F:metallopeptidase activity"/>
    <property type="evidence" value="ECO:0007669"/>
    <property type="project" value="UniProtKB-KW"/>
</dbReference>
<dbReference type="GO" id="GO:0006508">
    <property type="term" value="P:proteolysis"/>
    <property type="evidence" value="ECO:0007669"/>
    <property type="project" value="UniProtKB-KW"/>
</dbReference>